<organism evidence="3 4">
    <name type="scientific">Candidozyma pseudohaemuli</name>
    <dbReference type="NCBI Taxonomy" id="418784"/>
    <lineage>
        <taxon>Eukaryota</taxon>
        <taxon>Fungi</taxon>
        <taxon>Dikarya</taxon>
        <taxon>Ascomycota</taxon>
        <taxon>Saccharomycotina</taxon>
        <taxon>Pichiomycetes</taxon>
        <taxon>Metschnikowiaceae</taxon>
        <taxon>Candidozyma</taxon>
    </lineage>
</organism>
<keyword evidence="4" id="KW-1185">Reference proteome</keyword>
<name>A0A2P7YM35_9ASCO</name>
<dbReference type="GeneID" id="36566839"/>
<dbReference type="RefSeq" id="XP_024712877.1">
    <property type="nucleotide sequence ID" value="XM_024858790.1"/>
</dbReference>
<evidence type="ECO:0000313" key="3">
    <source>
        <dbReference type="EMBL" id="PSK37026.1"/>
    </source>
</evidence>
<evidence type="ECO:0000313" key="4">
    <source>
        <dbReference type="Proteomes" id="UP000241107"/>
    </source>
</evidence>
<dbReference type="OrthoDB" id="510958at2759"/>
<dbReference type="Pfam" id="PF13867">
    <property type="entry name" value="SAP30_Sin3_bdg"/>
    <property type="match status" value="1"/>
</dbReference>
<feature type="domain" description="Histone deacetylase complex subunit SAP30 Sin3 binding" evidence="2">
    <location>
        <begin position="110"/>
        <end position="143"/>
    </location>
</feature>
<protein>
    <recommendedName>
        <fullName evidence="2">Histone deacetylase complex subunit SAP30 Sin3 binding domain-containing protein</fullName>
    </recommendedName>
</protein>
<reference evidence="3 4" key="1">
    <citation type="submission" date="2018-03" db="EMBL/GenBank/DDBJ databases">
        <title>Candida pseudohaemulonii genome assembly and annotation.</title>
        <authorList>
            <person name="Munoz J.F."/>
            <person name="Gade L.G."/>
            <person name="Chow N.A."/>
            <person name="Litvintseva A.P."/>
            <person name="Loparev V.N."/>
            <person name="Cuomo C.A."/>
        </authorList>
    </citation>
    <scope>NUCLEOTIDE SEQUENCE [LARGE SCALE GENOMIC DNA]</scope>
    <source>
        <strain evidence="3 4">B12108</strain>
    </source>
</reference>
<dbReference type="Gene3D" id="6.10.160.20">
    <property type="match status" value="1"/>
</dbReference>
<feature type="compositionally biased region" description="Basic and acidic residues" evidence="1">
    <location>
        <begin position="1"/>
        <end position="16"/>
    </location>
</feature>
<gene>
    <name evidence="3" type="ORF">C7M61_003451</name>
</gene>
<evidence type="ECO:0000256" key="1">
    <source>
        <dbReference type="SAM" id="MobiDB-lite"/>
    </source>
</evidence>
<evidence type="ECO:0000259" key="2">
    <source>
        <dbReference type="Pfam" id="PF13867"/>
    </source>
</evidence>
<feature type="region of interest" description="Disordered" evidence="1">
    <location>
        <begin position="1"/>
        <end position="31"/>
    </location>
</feature>
<dbReference type="EMBL" id="PYFQ01000009">
    <property type="protein sequence ID" value="PSK37026.1"/>
    <property type="molecule type" value="Genomic_DNA"/>
</dbReference>
<proteinExistence type="predicted"/>
<accession>A0A2P7YM35</accession>
<dbReference type="VEuPathDB" id="FungiDB:C7M61_003451"/>
<dbReference type="AlphaFoldDB" id="A0A2P7YM35"/>
<dbReference type="STRING" id="418784.A0A2P7YM35"/>
<feature type="compositionally biased region" description="Low complexity" evidence="1">
    <location>
        <begin position="22"/>
        <end position="31"/>
    </location>
</feature>
<dbReference type="InterPro" id="IPR038291">
    <property type="entry name" value="SAP30_C_sf"/>
</dbReference>
<sequence>MPPRAQHRDPASDAESKSIPTSRSANKARNAVAVAAQQELLSKHIHSNGPHDKPRIDVLDFNTFDDTTLERYNRKLGIECPAIQKIDEDILRSDIGKKTYTARNSSQTMSISKPEMASFCQKHFINSPCRENEIISNFLYKVKNDDKEFKLTF</sequence>
<comment type="caution">
    <text evidence="3">The sequence shown here is derived from an EMBL/GenBank/DDBJ whole genome shotgun (WGS) entry which is preliminary data.</text>
</comment>
<dbReference type="InterPro" id="IPR025718">
    <property type="entry name" value="SAP30_Sin3-bd"/>
</dbReference>
<dbReference type="Proteomes" id="UP000241107">
    <property type="component" value="Unassembled WGS sequence"/>
</dbReference>